<reference evidence="1 2" key="1">
    <citation type="journal article" date="2016" name="Mol. Biol. Evol.">
        <title>Comparative Genomics of Early-Diverging Mushroom-Forming Fungi Provides Insights into the Origins of Lignocellulose Decay Capabilities.</title>
        <authorList>
            <person name="Nagy L.G."/>
            <person name="Riley R."/>
            <person name="Tritt A."/>
            <person name="Adam C."/>
            <person name="Daum C."/>
            <person name="Floudas D."/>
            <person name="Sun H."/>
            <person name="Yadav J.S."/>
            <person name="Pangilinan J."/>
            <person name="Larsson K.H."/>
            <person name="Matsuura K."/>
            <person name="Barry K."/>
            <person name="Labutti K."/>
            <person name="Kuo R."/>
            <person name="Ohm R.A."/>
            <person name="Bhattacharya S.S."/>
            <person name="Shirouzu T."/>
            <person name="Yoshinaga Y."/>
            <person name="Martin F.M."/>
            <person name="Grigoriev I.V."/>
            <person name="Hibbett D.S."/>
        </authorList>
    </citation>
    <scope>NUCLEOTIDE SEQUENCE [LARGE SCALE GENOMIC DNA]</scope>
    <source>
        <strain evidence="1 2">TUFC12733</strain>
    </source>
</reference>
<protein>
    <submittedName>
        <fullName evidence="1">Uncharacterized protein</fullName>
    </submittedName>
</protein>
<organism evidence="1 2">
    <name type="scientific">Calocera viscosa (strain TUFC12733)</name>
    <dbReference type="NCBI Taxonomy" id="1330018"/>
    <lineage>
        <taxon>Eukaryota</taxon>
        <taxon>Fungi</taxon>
        <taxon>Dikarya</taxon>
        <taxon>Basidiomycota</taxon>
        <taxon>Agaricomycotina</taxon>
        <taxon>Dacrymycetes</taxon>
        <taxon>Dacrymycetales</taxon>
        <taxon>Dacrymycetaceae</taxon>
        <taxon>Calocera</taxon>
    </lineage>
</organism>
<dbReference type="Proteomes" id="UP000076738">
    <property type="component" value="Unassembled WGS sequence"/>
</dbReference>
<dbReference type="AlphaFoldDB" id="A0A167J016"/>
<accession>A0A167J016</accession>
<keyword evidence="2" id="KW-1185">Reference proteome</keyword>
<name>A0A167J016_CALVF</name>
<evidence type="ECO:0000313" key="2">
    <source>
        <dbReference type="Proteomes" id="UP000076738"/>
    </source>
</evidence>
<sequence length="76" mass="8140">MEMVEMLVEDHEGVGLETRVLNVDVGRMMEEGQVALLGERSGTATHATLIQHESGVVGIEGDDLPCWSSDNSSVQG</sequence>
<evidence type="ECO:0000313" key="1">
    <source>
        <dbReference type="EMBL" id="KZO93119.1"/>
    </source>
</evidence>
<dbReference type="EMBL" id="KV417304">
    <property type="protein sequence ID" value="KZO93119.1"/>
    <property type="molecule type" value="Genomic_DNA"/>
</dbReference>
<gene>
    <name evidence="1" type="ORF">CALVIDRAFT_540369</name>
</gene>
<proteinExistence type="predicted"/>